<keyword evidence="5" id="KW-0378">Hydrolase</keyword>
<dbReference type="AlphaFoldDB" id="A0A942V2I4"/>
<dbReference type="Gene3D" id="3.40.630.10">
    <property type="entry name" value="Zn peptidases"/>
    <property type="match status" value="1"/>
</dbReference>
<keyword evidence="10" id="KW-1185">Reference proteome</keyword>
<protein>
    <submittedName>
        <fullName evidence="9">M42 family metallopeptidase</fullName>
    </submittedName>
</protein>
<comment type="caution">
    <text evidence="9">The sequence shown here is derived from an EMBL/GenBank/DDBJ whole genome shotgun (WGS) entry which is preliminary data.</text>
</comment>
<dbReference type="PANTHER" id="PTHR32481">
    <property type="entry name" value="AMINOPEPTIDASE"/>
    <property type="match status" value="1"/>
</dbReference>
<dbReference type="GO" id="GO:0004177">
    <property type="term" value="F:aminopeptidase activity"/>
    <property type="evidence" value="ECO:0007669"/>
    <property type="project" value="UniProtKB-UniRule"/>
</dbReference>
<feature type="binding site" evidence="8">
    <location>
        <position position="176"/>
    </location>
    <ligand>
        <name>Zn(2+)</name>
        <dbReference type="ChEBI" id="CHEBI:29105"/>
        <label>2</label>
    </ligand>
</feature>
<keyword evidence="2" id="KW-0031">Aminopeptidase</keyword>
<evidence type="ECO:0000256" key="1">
    <source>
        <dbReference type="ARBA" id="ARBA00006272"/>
    </source>
</evidence>
<dbReference type="EMBL" id="WSFT01000053">
    <property type="protein sequence ID" value="MBS4539937.1"/>
    <property type="molecule type" value="Genomic_DNA"/>
</dbReference>
<evidence type="ECO:0000256" key="4">
    <source>
        <dbReference type="ARBA" id="ARBA00022723"/>
    </source>
</evidence>
<feature type="active site" description="Proton acceptor" evidence="7">
    <location>
        <position position="208"/>
    </location>
</feature>
<feature type="binding site" evidence="8">
    <location>
        <position position="176"/>
    </location>
    <ligand>
        <name>Zn(2+)</name>
        <dbReference type="ChEBI" id="CHEBI:29105"/>
        <label>1</label>
    </ligand>
</feature>
<evidence type="ECO:0000313" key="10">
    <source>
        <dbReference type="Proteomes" id="UP000724672"/>
    </source>
</evidence>
<dbReference type="Gene3D" id="2.40.30.40">
    <property type="entry name" value="Peptidase M42, domain 2"/>
    <property type="match status" value="1"/>
</dbReference>
<keyword evidence="4 8" id="KW-0479">Metal-binding</keyword>
<gene>
    <name evidence="9" type="ORF">GOQ27_15785</name>
</gene>
<dbReference type="Pfam" id="PF05343">
    <property type="entry name" value="Peptidase_M42"/>
    <property type="match status" value="1"/>
</dbReference>
<feature type="binding site" evidence="8">
    <location>
        <position position="209"/>
    </location>
    <ligand>
        <name>Zn(2+)</name>
        <dbReference type="ChEBI" id="CHEBI:29105"/>
        <label>2</label>
    </ligand>
</feature>
<dbReference type="InterPro" id="IPR051464">
    <property type="entry name" value="Peptidase_M42_aminopept"/>
</dbReference>
<feature type="binding site" evidence="8">
    <location>
        <position position="66"/>
    </location>
    <ligand>
        <name>Zn(2+)</name>
        <dbReference type="ChEBI" id="CHEBI:29105"/>
        <label>1</label>
    </ligand>
</feature>
<dbReference type="CDD" id="cd05656">
    <property type="entry name" value="M42_Frv"/>
    <property type="match status" value="1"/>
</dbReference>
<dbReference type="InterPro" id="IPR023367">
    <property type="entry name" value="Peptidase_M42_dom2"/>
</dbReference>
<name>A0A942V2I4_9FIRM</name>
<evidence type="ECO:0000256" key="3">
    <source>
        <dbReference type="ARBA" id="ARBA00022670"/>
    </source>
</evidence>
<dbReference type="PIRSF" id="PIRSF001123">
    <property type="entry name" value="PepA_GA"/>
    <property type="match status" value="1"/>
</dbReference>
<organism evidence="9 10">
    <name type="scientific">Anaeromonas frigoriresistens</name>
    <dbReference type="NCBI Taxonomy" id="2683708"/>
    <lineage>
        <taxon>Bacteria</taxon>
        <taxon>Bacillati</taxon>
        <taxon>Bacillota</taxon>
        <taxon>Tissierellia</taxon>
        <taxon>Tissierellales</taxon>
        <taxon>Thermohalobacteraceae</taxon>
        <taxon>Anaeromonas</taxon>
    </lineage>
</organism>
<evidence type="ECO:0000256" key="6">
    <source>
        <dbReference type="PIRNR" id="PIRNR001123"/>
    </source>
</evidence>
<reference evidence="9" key="1">
    <citation type="submission" date="2019-12" db="EMBL/GenBank/DDBJ databases">
        <title>Clostridiaceae gen. nov. sp. nov., isolated from sediment in Xinjiang, China.</title>
        <authorList>
            <person name="Zhang R."/>
        </authorList>
    </citation>
    <scope>NUCLEOTIDE SEQUENCE</scope>
    <source>
        <strain evidence="9">D2Q-11</strain>
    </source>
</reference>
<dbReference type="GO" id="GO:0006508">
    <property type="term" value="P:proteolysis"/>
    <property type="evidence" value="ECO:0007669"/>
    <property type="project" value="UniProtKB-KW"/>
</dbReference>
<evidence type="ECO:0000256" key="8">
    <source>
        <dbReference type="PIRSR" id="PIRSR001123-2"/>
    </source>
</evidence>
<evidence type="ECO:0000256" key="5">
    <source>
        <dbReference type="ARBA" id="ARBA00022801"/>
    </source>
</evidence>
<dbReference type="InterPro" id="IPR008007">
    <property type="entry name" value="Peptidase_M42"/>
</dbReference>
<proteinExistence type="inferred from homology"/>
<comment type="cofactor">
    <cofactor evidence="8">
        <name>a divalent metal cation</name>
        <dbReference type="ChEBI" id="CHEBI:60240"/>
    </cofactor>
    <text evidence="8">Binds 2 divalent metal cations per subunit.</text>
</comment>
<feature type="binding site" evidence="8">
    <location>
        <position position="315"/>
    </location>
    <ligand>
        <name>Zn(2+)</name>
        <dbReference type="ChEBI" id="CHEBI:29105"/>
        <label>2</label>
    </ligand>
</feature>
<keyword evidence="3" id="KW-0645">Protease</keyword>
<dbReference type="PANTHER" id="PTHR32481:SF0">
    <property type="entry name" value="AMINOPEPTIDASE YPDE-RELATED"/>
    <property type="match status" value="1"/>
</dbReference>
<evidence type="ECO:0000256" key="7">
    <source>
        <dbReference type="PIRSR" id="PIRSR001123-1"/>
    </source>
</evidence>
<feature type="binding site" evidence="8">
    <location>
        <position position="231"/>
    </location>
    <ligand>
        <name>Zn(2+)</name>
        <dbReference type="ChEBI" id="CHEBI:29105"/>
        <label>1</label>
    </ligand>
</feature>
<dbReference type="RefSeq" id="WP_203367842.1">
    <property type="nucleotide sequence ID" value="NZ_WSFT01000053.1"/>
</dbReference>
<dbReference type="SUPFAM" id="SSF53187">
    <property type="entry name" value="Zn-dependent exopeptidases"/>
    <property type="match status" value="1"/>
</dbReference>
<comment type="similarity">
    <text evidence="1 6">Belongs to the peptidase M42 family.</text>
</comment>
<accession>A0A942V2I4</accession>
<evidence type="ECO:0000313" key="9">
    <source>
        <dbReference type="EMBL" id="MBS4539937.1"/>
    </source>
</evidence>
<dbReference type="SUPFAM" id="SSF101821">
    <property type="entry name" value="Aminopeptidase/glucanase lid domain"/>
    <property type="match status" value="1"/>
</dbReference>
<dbReference type="GO" id="GO:0046872">
    <property type="term" value="F:metal ion binding"/>
    <property type="evidence" value="ECO:0007669"/>
    <property type="project" value="UniProtKB-UniRule"/>
</dbReference>
<evidence type="ECO:0000256" key="2">
    <source>
        <dbReference type="ARBA" id="ARBA00022438"/>
    </source>
</evidence>
<dbReference type="Proteomes" id="UP000724672">
    <property type="component" value="Unassembled WGS sequence"/>
</dbReference>
<sequence>MNTLEFLKYLSNSTSVSGYEENISEYIVNTFKEYSDDIDYDKLGSVIAIKRGTNNVSNLKIMLAAHMDEIGLMVKDFDDSGTIRFTSVGGIDPRTLVAQEVIVHGKREVFGVIGTKPPHLQDSSDSDKAFEMDDLYIDIGYDKKTVKELICIGDIITINREFTELQGNSVTGKALDDKAGVATMLQCAKELKKLNHQADVYFVSTIQEEVGTRGAITSTYKINPDIGIAIDVGFGKTPELDKADSIEMKKGPAITLGGNIHPTLRQKLIEVAEEYNIPYQIEVESGPTGTDARSMQISMAGVPCLLISLPLRYMHTTVETINMDDIKNSGNLIARFISEITSDNLEGYLCY</sequence>